<dbReference type="SUPFAM" id="SSF103637">
    <property type="entry name" value="CCHHC domain"/>
    <property type="match status" value="3"/>
</dbReference>
<dbReference type="InterPro" id="IPR036060">
    <property type="entry name" value="Znf_C2H2C_sf"/>
</dbReference>
<dbReference type="GO" id="GO:0000981">
    <property type="term" value="F:DNA-binding transcription factor activity, RNA polymerase II-specific"/>
    <property type="evidence" value="ECO:0007669"/>
    <property type="project" value="TreeGrafter"/>
</dbReference>
<evidence type="ECO:0000256" key="10">
    <source>
        <dbReference type="SAM" id="Coils"/>
    </source>
</evidence>
<keyword evidence="9" id="KW-0539">Nucleus</keyword>
<evidence type="ECO:0000313" key="12">
    <source>
        <dbReference type="EMBL" id="KAK2553676.1"/>
    </source>
</evidence>
<dbReference type="Proteomes" id="UP001249851">
    <property type="component" value="Unassembled WGS sequence"/>
</dbReference>
<feature type="compositionally biased region" description="Basic and acidic residues" evidence="11">
    <location>
        <begin position="438"/>
        <end position="452"/>
    </location>
</feature>
<keyword evidence="13" id="KW-1185">Reference proteome</keyword>
<dbReference type="GO" id="GO:0005634">
    <property type="term" value="C:nucleus"/>
    <property type="evidence" value="ECO:0007669"/>
    <property type="project" value="UniProtKB-SubCell"/>
</dbReference>
<dbReference type="PANTHER" id="PTHR10816:SF15">
    <property type="entry name" value="MYELIN TRANSCRIPTION FACTOR 1-LIKE PROTEIN"/>
    <property type="match status" value="1"/>
</dbReference>
<dbReference type="GO" id="GO:0007399">
    <property type="term" value="P:nervous system development"/>
    <property type="evidence" value="ECO:0007669"/>
    <property type="project" value="UniProtKB-KW"/>
</dbReference>
<keyword evidence="7" id="KW-0805">Transcription regulation</keyword>
<dbReference type="InterPro" id="IPR002515">
    <property type="entry name" value="Znf_C2H2C"/>
</dbReference>
<organism evidence="12 13">
    <name type="scientific">Acropora cervicornis</name>
    <name type="common">Staghorn coral</name>
    <dbReference type="NCBI Taxonomy" id="6130"/>
    <lineage>
        <taxon>Eukaryota</taxon>
        <taxon>Metazoa</taxon>
        <taxon>Cnidaria</taxon>
        <taxon>Anthozoa</taxon>
        <taxon>Hexacorallia</taxon>
        <taxon>Scleractinia</taxon>
        <taxon>Astrocoeniina</taxon>
        <taxon>Acroporidae</taxon>
        <taxon>Acropora</taxon>
    </lineage>
</organism>
<gene>
    <name evidence="12" type="ORF">P5673_024900</name>
</gene>
<dbReference type="EMBL" id="JARQWQ010000075">
    <property type="protein sequence ID" value="KAK2553676.1"/>
    <property type="molecule type" value="Genomic_DNA"/>
</dbReference>
<keyword evidence="4" id="KW-0677">Repeat</keyword>
<name>A0AAD9Q2W5_ACRCE</name>
<dbReference type="Pfam" id="PF01530">
    <property type="entry name" value="zf-C2HC"/>
    <property type="match status" value="3"/>
</dbReference>
<dbReference type="Gene3D" id="4.10.320.30">
    <property type="match status" value="3"/>
</dbReference>
<dbReference type="FunFam" id="4.10.320.30:FF:000001">
    <property type="entry name" value="Myelin transcription factor 1-like, a"/>
    <property type="match status" value="2"/>
</dbReference>
<evidence type="ECO:0000256" key="5">
    <source>
        <dbReference type="ARBA" id="ARBA00022771"/>
    </source>
</evidence>
<feature type="region of interest" description="Disordered" evidence="11">
    <location>
        <begin position="79"/>
        <end position="106"/>
    </location>
</feature>
<dbReference type="GO" id="GO:0008270">
    <property type="term" value="F:zinc ion binding"/>
    <property type="evidence" value="ECO:0007669"/>
    <property type="project" value="UniProtKB-KW"/>
</dbReference>
<protein>
    <submittedName>
        <fullName evidence="12">Suppression of tumorigenicity 18 protein</fullName>
    </submittedName>
</protein>
<keyword evidence="5" id="KW-0863">Zinc-finger</keyword>
<reference evidence="12" key="1">
    <citation type="journal article" date="2023" name="G3 (Bethesda)">
        <title>Whole genome assembly and annotation of the endangered Caribbean coral Acropora cervicornis.</title>
        <authorList>
            <person name="Selwyn J.D."/>
            <person name="Vollmer S.V."/>
        </authorList>
    </citation>
    <scope>NUCLEOTIDE SEQUENCE</scope>
    <source>
        <strain evidence="12">K2</strain>
    </source>
</reference>
<sequence>MSSELPVTVKLELQKDRTLHPCEDVDMVDFDGTSNKTVPESSFRTCTDEVYSEEFVNEEKLYCSEECIERETEADLNVESNKRRVHATRQAGLSEQGRSAGTGGRDLKRQCRGLGMAASIQELIGCPTPGCDGKGHVNGKFASHRRCPTPGCDGSGHKSGMFASHRSLYGCPRRISVDKPKDGKSSGDENGARCPTPGCDGTGHRTGMYTSHRSISGCPLANTHKSLTRQNKSPPTTPPYKKGCTPKYILTDKISPEQSPTSSDSGISSASSTEDSLVKKELSFDSDSKETPIHFTFPKAKPQTIKSEPRAETSVSMSSDATLPAFSMPSVITATAAVAVANSVMSGNVGATTEEVCLFLLEDSNEGVGETERGDGDDDDYDEDAVSVDGICLEAKEVVQYSSDESSSTDEEEEFRDDADDADYGTVSRNVPLPKTPVKREFGSDGKPKELLRGGGGSLKSQLHTKSCLSGCPLAAKLQQQEHQEVSLSGCPMVSPSEKKVLMRQEAESKLLAQANSREPEVRLVKIRSGKAQQEIDKVCALDKEIDLLQSSNQECEKLNKELDSEINRLEKRLTVCKEETASDR</sequence>
<feature type="region of interest" description="Disordered" evidence="11">
    <location>
        <begin position="399"/>
        <end position="458"/>
    </location>
</feature>
<keyword evidence="6" id="KW-0862">Zinc</keyword>
<dbReference type="PROSITE" id="PS51802">
    <property type="entry name" value="ZF_CCHHC"/>
    <property type="match status" value="2"/>
</dbReference>
<feature type="compositionally biased region" description="Low complexity" evidence="11">
    <location>
        <begin position="259"/>
        <end position="275"/>
    </location>
</feature>
<comment type="similarity">
    <text evidence="2">Belongs to the MYT1 family.</text>
</comment>
<evidence type="ECO:0000256" key="1">
    <source>
        <dbReference type="ARBA" id="ARBA00004123"/>
    </source>
</evidence>
<evidence type="ECO:0000256" key="9">
    <source>
        <dbReference type="ARBA" id="ARBA00023242"/>
    </source>
</evidence>
<evidence type="ECO:0000256" key="6">
    <source>
        <dbReference type="ARBA" id="ARBA00022833"/>
    </source>
</evidence>
<feature type="compositionally biased region" description="Polar residues" evidence="11">
    <location>
        <begin position="223"/>
        <end position="234"/>
    </location>
</feature>
<feature type="compositionally biased region" description="Basic and acidic residues" evidence="11">
    <location>
        <begin position="175"/>
        <end position="191"/>
    </location>
</feature>
<dbReference type="PANTHER" id="PTHR10816">
    <property type="entry name" value="MYELIN TRANSCRIPTION FACTOR 1-RELATED"/>
    <property type="match status" value="1"/>
</dbReference>
<evidence type="ECO:0000256" key="2">
    <source>
        <dbReference type="ARBA" id="ARBA00010194"/>
    </source>
</evidence>
<dbReference type="AlphaFoldDB" id="A0AAD9Q2W5"/>
<dbReference type="GO" id="GO:0000978">
    <property type="term" value="F:RNA polymerase II cis-regulatory region sequence-specific DNA binding"/>
    <property type="evidence" value="ECO:0007669"/>
    <property type="project" value="TreeGrafter"/>
</dbReference>
<comment type="subcellular location">
    <subcellularLocation>
        <location evidence="1">Nucleus</location>
    </subcellularLocation>
</comment>
<evidence type="ECO:0000256" key="3">
    <source>
        <dbReference type="ARBA" id="ARBA00022723"/>
    </source>
</evidence>
<keyword evidence="3" id="KW-0479">Metal-binding</keyword>
<proteinExistence type="inferred from homology"/>
<evidence type="ECO:0000256" key="7">
    <source>
        <dbReference type="ARBA" id="ARBA00023015"/>
    </source>
</evidence>
<feature type="coiled-coil region" evidence="10">
    <location>
        <begin position="542"/>
        <end position="580"/>
    </location>
</feature>
<accession>A0AAD9Q2W5</accession>
<keyword evidence="8" id="KW-0804">Transcription</keyword>
<feature type="region of interest" description="Disordered" evidence="11">
    <location>
        <begin position="174"/>
        <end position="313"/>
    </location>
</feature>
<evidence type="ECO:0000313" key="13">
    <source>
        <dbReference type="Proteomes" id="UP001249851"/>
    </source>
</evidence>
<comment type="caution">
    <text evidence="12">The sequence shown here is derived from an EMBL/GenBank/DDBJ whole genome shotgun (WGS) entry which is preliminary data.</text>
</comment>
<keyword evidence="10" id="KW-0175">Coiled coil</keyword>
<evidence type="ECO:0000256" key="4">
    <source>
        <dbReference type="ARBA" id="ARBA00022737"/>
    </source>
</evidence>
<feature type="compositionally biased region" description="Acidic residues" evidence="11">
    <location>
        <begin position="407"/>
        <end position="423"/>
    </location>
</feature>
<reference evidence="12" key="2">
    <citation type="journal article" date="2023" name="Science">
        <title>Genomic signatures of disease resistance in endangered staghorn corals.</title>
        <authorList>
            <person name="Vollmer S.V."/>
            <person name="Selwyn J.D."/>
            <person name="Despard B.A."/>
            <person name="Roesel C.L."/>
        </authorList>
    </citation>
    <scope>NUCLEOTIDE SEQUENCE</scope>
    <source>
        <strain evidence="12">K2</strain>
    </source>
</reference>
<evidence type="ECO:0000256" key="11">
    <source>
        <dbReference type="SAM" id="MobiDB-lite"/>
    </source>
</evidence>
<evidence type="ECO:0000256" key="8">
    <source>
        <dbReference type="ARBA" id="ARBA00023163"/>
    </source>
</evidence>
<feature type="compositionally biased region" description="Basic and acidic residues" evidence="11">
    <location>
        <begin position="276"/>
        <end position="292"/>
    </location>
</feature>